<dbReference type="InParanoid" id="A0A1C4ZE86"/>
<evidence type="ECO:0000256" key="4">
    <source>
        <dbReference type="ARBA" id="ARBA00022857"/>
    </source>
</evidence>
<keyword evidence="8" id="KW-0045">Antibiotic biosynthesis</keyword>
<keyword evidence="6 10" id="KW-0408">Iron</keyword>
<dbReference type="InterPro" id="IPR017972">
    <property type="entry name" value="Cyt_P450_CS"/>
</dbReference>
<comment type="pathway">
    <text evidence="9">Antibiotic biosynthesis; mycinamicin biosynthesis.</text>
</comment>
<sequence length="400" mass="44706">MRPTDQAPDYPFLDYAELRISPRLDEARRGGTLIRVRLPYAGEAWLATRYRDVRKVLTDPRFSRAAATAPDVPRQTAVPPVASTIMDVDRPEHSRLRRLVAVAFTERRLDELRPYVREVADQLVDDMVRQGPPADLTQALALPLPMTVICRMLGVPLADRTEFRRWTESLAALRKVTAEEFRAVVDALDTYLRELIRQRREQPADDLLSALVQARDAGSRLTERELLAFGATLLVNGFETVAGHIASSTYLLLTRPDLWATLRAEPARLPTVVEELLRFVPLSGGTGLGRVAIEDVPFDGVTVRAGEAVFVSTISANRDEEAFPDADTFRLDRDDPEPHLAFGWGPHRCLGARLATMELQEVIGVLRDRMPTLRLAVPPGSVSWKTGTVLRGPRELPVTW</sequence>
<organism evidence="11 12">
    <name type="scientific">Micromonospora echinospora</name>
    <name type="common">Micromonospora purpurea</name>
    <dbReference type="NCBI Taxonomy" id="1877"/>
    <lineage>
        <taxon>Bacteria</taxon>
        <taxon>Bacillati</taxon>
        <taxon>Actinomycetota</taxon>
        <taxon>Actinomycetes</taxon>
        <taxon>Micromonosporales</taxon>
        <taxon>Micromonosporaceae</taxon>
        <taxon>Micromonospora</taxon>
    </lineage>
</organism>
<evidence type="ECO:0000256" key="7">
    <source>
        <dbReference type="ARBA" id="ARBA00023033"/>
    </source>
</evidence>
<protein>
    <submittedName>
        <fullName evidence="11">Nocardicin N-oxygenase</fullName>
    </submittedName>
</protein>
<proteinExistence type="inferred from homology"/>
<dbReference type="Proteomes" id="UP000198253">
    <property type="component" value="Chromosome I"/>
</dbReference>
<dbReference type="SUPFAM" id="SSF48264">
    <property type="entry name" value="Cytochrome P450"/>
    <property type="match status" value="1"/>
</dbReference>
<dbReference type="GO" id="GO:0004497">
    <property type="term" value="F:monooxygenase activity"/>
    <property type="evidence" value="ECO:0007669"/>
    <property type="project" value="UniProtKB-KW"/>
</dbReference>
<dbReference type="PANTHER" id="PTHR46696:SF1">
    <property type="entry name" value="CYTOCHROME P450 YJIB-RELATED"/>
    <property type="match status" value="1"/>
</dbReference>
<dbReference type="AlphaFoldDB" id="A0A1C4ZE86"/>
<keyword evidence="3 10" id="KW-0479">Metal-binding</keyword>
<evidence type="ECO:0000256" key="9">
    <source>
        <dbReference type="ARBA" id="ARBA00060683"/>
    </source>
</evidence>
<dbReference type="InterPro" id="IPR036396">
    <property type="entry name" value="Cyt_P450_sf"/>
</dbReference>
<keyword evidence="5 10" id="KW-0560">Oxidoreductase</keyword>
<evidence type="ECO:0000313" key="11">
    <source>
        <dbReference type="EMBL" id="SCF31225.1"/>
    </source>
</evidence>
<dbReference type="OrthoDB" id="4156795at2"/>
<dbReference type="PROSITE" id="PS00086">
    <property type="entry name" value="CYTOCHROME_P450"/>
    <property type="match status" value="1"/>
</dbReference>
<reference evidence="12" key="1">
    <citation type="submission" date="2016-06" db="EMBL/GenBank/DDBJ databases">
        <authorList>
            <person name="Varghese N."/>
            <person name="Submissions Spin"/>
        </authorList>
    </citation>
    <scope>NUCLEOTIDE SEQUENCE [LARGE SCALE GENOMIC DNA]</scope>
    <source>
        <strain evidence="12">DSM 43816</strain>
    </source>
</reference>
<dbReference type="EMBL" id="LT607413">
    <property type="protein sequence ID" value="SCF31225.1"/>
    <property type="molecule type" value="Genomic_DNA"/>
</dbReference>
<evidence type="ECO:0000256" key="10">
    <source>
        <dbReference type="RuleBase" id="RU000461"/>
    </source>
</evidence>
<dbReference type="GO" id="GO:0017000">
    <property type="term" value="P:antibiotic biosynthetic process"/>
    <property type="evidence" value="ECO:0007669"/>
    <property type="project" value="UniProtKB-KW"/>
</dbReference>
<keyword evidence="4" id="KW-0521">NADP</keyword>
<evidence type="ECO:0000256" key="8">
    <source>
        <dbReference type="ARBA" id="ARBA00023194"/>
    </source>
</evidence>
<evidence type="ECO:0000256" key="1">
    <source>
        <dbReference type="ARBA" id="ARBA00010617"/>
    </source>
</evidence>
<keyword evidence="2 10" id="KW-0349">Heme</keyword>
<dbReference type="CDD" id="cd11031">
    <property type="entry name" value="Cyp158A-like"/>
    <property type="match status" value="1"/>
</dbReference>
<evidence type="ECO:0000256" key="2">
    <source>
        <dbReference type="ARBA" id="ARBA00022617"/>
    </source>
</evidence>
<gene>
    <name evidence="11" type="ORF">GA0070618_5127</name>
</gene>
<evidence type="ECO:0000313" key="12">
    <source>
        <dbReference type="Proteomes" id="UP000198253"/>
    </source>
</evidence>
<dbReference type="GO" id="GO:0020037">
    <property type="term" value="F:heme binding"/>
    <property type="evidence" value="ECO:0007669"/>
    <property type="project" value="InterPro"/>
</dbReference>
<evidence type="ECO:0000256" key="6">
    <source>
        <dbReference type="ARBA" id="ARBA00023004"/>
    </source>
</evidence>
<dbReference type="GO" id="GO:0005506">
    <property type="term" value="F:iron ion binding"/>
    <property type="evidence" value="ECO:0007669"/>
    <property type="project" value="InterPro"/>
</dbReference>
<dbReference type="InterPro" id="IPR001128">
    <property type="entry name" value="Cyt_P450"/>
</dbReference>
<name>A0A1C4ZE86_MICEC</name>
<dbReference type="PRINTS" id="PR00385">
    <property type="entry name" value="P450"/>
</dbReference>
<dbReference type="FunFam" id="1.10.630.10:FF:000018">
    <property type="entry name" value="Cytochrome P450 monooxygenase"/>
    <property type="match status" value="1"/>
</dbReference>
<evidence type="ECO:0000256" key="5">
    <source>
        <dbReference type="ARBA" id="ARBA00023002"/>
    </source>
</evidence>
<evidence type="ECO:0000256" key="3">
    <source>
        <dbReference type="ARBA" id="ARBA00022723"/>
    </source>
</evidence>
<dbReference type="PRINTS" id="PR00359">
    <property type="entry name" value="BP450"/>
</dbReference>
<dbReference type="PANTHER" id="PTHR46696">
    <property type="entry name" value="P450, PUTATIVE (EUROFUNG)-RELATED"/>
    <property type="match status" value="1"/>
</dbReference>
<keyword evidence="12" id="KW-1185">Reference proteome</keyword>
<dbReference type="Gene3D" id="1.10.630.10">
    <property type="entry name" value="Cytochrome P450"/>
    <property type="match status" value="1"/>
</dbReference>
<dbReference type="Pfam" id="PF00067">
    <property type="entry name" value="p450"/>
    <property type="match status" value="1"/>
</dbReference>
<dbReference type="InterPro" id="IPR002397">
    <property type="entry name" value="Cyt_P450_B"/>
</dbReference>
<keyword evidence="7 10" id="KW-0503">Monooxygenase</keyword>
<dbReference type="GO" id="GO:0016705">
    <property type="term" value="F:oxidoreductase activity, acting on paired donors, with incorporation or reduction of molecular oxygen"/>
    <property type="evidence" value="ECO:0007669"/>
    <property type="project" value="InterPro"/>
</dbReference>
<dbReference type="RefSeq" id="WP_143740303.1">
    <property type="nucleotide sequence ID" value="NZ_LT607413.1"/>
</dbReference>
<comment type="similarity">
    <text evidence="1 10">Belongs to the cytochrome P450 family.</text>
</comment>
<dbReference type="FunCoup" id="A0A1C4ZE86">
    <property type="interactions" value="6"/>
</dbReference>
<accession>A0A1C4ZE86</accession>